<reference evidence="12" key="1">
    <citation type="submission" date="2025-08" db="UniProtKB">
        <authorList>
            <consortium name="RefSeq"/>
        </authorList>
    </citation>
    <scope>IDENTIFICATION</scope>
    <source>
        <tissue evidence="12">Gonads</tissue>
    </source>
</reference>
<dbReference type="PANTHER" id="PTHR12413:SF1">
    <property type="entry name" value="DOLICHYL PYROPHOSPHATE MAN9GLCNAC2 ALPHA-1,3-GLUCOSYLTRANSFERASE"/>
    <property type="match status" value="1"/>
</dbReference>
<keyword evidence="6 10" id="KW-0812">Transmembrane</keyword>
<keyword evidence="4 10" id="KW-0328">Glycosyltransferase</keyword>
<keyword evidence="11" id="KW-1185">Reference proteome</keyword>
<dbReference type="InterPro" id="IPR004856">
    <property type="entry name" value="Glyco_trans_ALG6/ALG8"/>
</dbReference>
<evidence type="ECO:0000256" key="9">
    <source>
        <dbReference type="ARBA" id="ARBA00023136"/>
    </source>
</evidence>
<feature type="transmembrane region" description="Helical" evidence="10">
    <location>
        <begin position="436"/>
        <end position="459"/>
    </location>
</feature>
<keyword evidence="7 10" id="KW-0256">Endoplasmic reticulum</keyword>
<feature type="transmembrane region" description="Helical" evidence="10">
    <location>
        <begin position="303"/>
        <end position="320"/>
    </location>
</feature>
<protein>
    <recommendedName>
        <fullName evidence="10">Alpha-1,3-glucosyltransferase</fullName>
        <ecNumber evidence="10">2.4.1.-</ecNumber>
    </recommendedName>
</protein>
<evidence type="ECO:0000313" key="11">
    <source>
        <dbReference type="Proteomes" id="UP000085678"/>
    </source>
</evidence>
<comment type="similarity">
    <text evidence="3 10">Belongs to the ALG6/ALG8 glucosyltransferase family.</text>
</comment>
<feature type="transmembrane region" description="Helical" evidence="10">
    <location>
        <begin position="233"/>
        <end position="256"/>
    </location>
</feature>
<dbReference type="PANTHER" id="PTHR12413">
    <property type="entry name" value="DOLICHYL GLYCOSYLTRANSFERASE"/>
    <property type="match status" value="1"/>
</dbReference>
<comment type="pathway">
    <text evidence="2 10">Protein modification; protein glycosylation.</text>
</comment>
<dbReference type="KEGG" id="lak:106154380"/>
<evidence type="ECO:0000256" key="10">
    <source>
        <dbReference type="RuleBase" id="RU363110"/>
    </source>
</evidence>
<evidence type="ECO:0000256" key="3">
    <source>
        <dbReference type="ARBA" id="ARBA00008715"/>
    </source>
</evidence>
<evidence type="ECO:0000256" key="5">
    <source>
        <dbReference type="ARBA" id="ARBA00022679"/>
    </source>
</evidence>
<dbReference type="STRING" id="7574.A0A1S3HDQ2"/>
<evidence type="ECO:0000256" key="7">
    <source>
        <dbReference type="ARBA" id="ARBA00022824"/>
    </source>
</evidence>
<dbReference type="InParanoid" id="A0A1S3HDQ2"/>
<dbReference type="GeneID" id="106154380"/>
<dbReference type="FunCoup" id="A0A1S3HDQ2">
    <property type="interactions" value="2940"/>
</dbReference>
<evidence type="ECO:0000256" key="8">
    <source>
        <dbReference type="ARBA" id="ARBA00022989"/>
    </source>
</evidence>
<feature type="transmembrane region" description="Helical" evidence="10">
    <location>
        <begin position="152"/>
        <end position="171"/>
    </location>
</feature>
<dbReference type="Proteomes" id="UP000085678">
    <property type="component" value="Unplaced"/>
</dbReference>
<evidence type="ECO:0000256" key="6">
    <source>
        <dbReference type="ARBA" id="ARBA00022692"/>
    </source>
</evidence>
<dbReference type="GO" id="GO:0005789">
    <property type="term" value="C:endoplasmic reticulum membrane"/>
    <property type="evidence" value="ECO:0007669"/>
    <property type="project" value="UniProtKB-SubCell"/>
</dbReference>
<dbReference type="OrthoDB" id="4983at2759"/>
<dbReference type="RefSeq" id="XP_013384168.1">
    <property type="nucleotide sequence ID" value="XM_013528714.1"/>
</dbReference>
<feature type="transmembrane region" description="Helical" evidence="10">
    <location>
        <begin position="116"/>
        <end position="140"/>
    </location>
</feature>
<sequence length="516" mass="58826">MMSSLLDGHLTKIVLVVLVATVVRWCVSLNSHSGQGKPPMFGDYEAQRHWMEITVNLPPKEWYFNSSANDLQYWGLDYPPLTAYHSWLCGMIAKFINPEWVALYSSRGVDNPTHKLFMRSTVLVADFLVFFPAVFAYFLYTDKIKFDKDRTIAILCCFLYPGIILIDHGHFQYNGISLGLTVLAVVFLSTDHDLLGSMAFSLALNYKQMELYHAMPFFCYLMGKCLTAEKENWFFKLAKIGIVVISTFFLCWLPFLTSAESALQVLHRLFPFARGLYEDKVSNFWCTLSLVVKLRQMMSREDLVVLCGGTTLAALLPSSINLLRNPTIDRFKLALVNSSMVFFLFSFQVHEKSILIAAIPVCLLLHERPFPCFWFLLISTFSMFPLLVMDGLVVATIATGLLYFTIATSNLDFGPYTSYFPGNRISVPQERNDVRLLIATMFWLSLLGSVVLAVASLTLTPPKKLPDLFPVLISAYSCCHFVLFTLYFHWWQFTCGSSETMTKHRVSARNEKKKRT</sequence>
<feature type="transmembrane region" description="Helical" evidence="10">
    <location>
        <begin position="471"/>
        <end position="491"/>
    </location>
</feature>
<keyword evidence="9 10" id="KW-0472">Membrane</keyword>
<evidence type="ECO:0000313" key="12">
    <source>
        <dbReference type="RefSeq" id="XP_013384168.1"/>
    </source>
</evidence>
<dbReference type="UniPathway" id="UPA00378"/>
<accession>A0A1S3HDQ2</accession>
<dbReference type="EC" id="2.4.1.-" evidence="10"/>
<evidence type="ECO:0000256" key="4">
    <source>
        <dbReference type="ARBA" id="ARBA00022676"/>
    </source>
</evidence>
<dbReference type="Pfam" id="PF03155">
    <property type="entry name" value="Alg6_Alg8"/>
    <property type="match status" value="1"/>
</dbReference>
<dbReference type="GO" id="GO:0042281">
    <property type="term" value="F:dolichyl pyrophosphate Man9GlcNAc2 alpha-1,3-glucosyltransferase activity"/>
    <property type="evidence" value="ECO:0007669"/>
    <property type="project" value="TreeGrafter"/>
</dbReference>
<organism evidence="11 12">
    <name type="scientific">Lingula anatina</name>
    <name type="common">Brachiopod</name>
    <name type="synonym">Lingula unguis</name>
    <dbReference type="NCBI Taxonomy" id="7574"/>
    <lineage>
        <taxon>Eukaryota</taxon>
        <taxon>Metazoa</taxon>
        <taxon>Spiralia</taxon>
        <taxon>Lophotrochozoa</taxon>
        <taxon>Brachiopoda</taxon>
        <taxon>Linguliformea</taxon>
        <taxon>Lingulata</taxon>
        <taxon>Lingulida</taxon>
        <taxon>Linguloidea</taxon>
        <taxon>Lingulidae</taxon>
        <taxon>Lingula</taxon>
    </lineage>
</organism>
<name>A0A1S3HDQ2_LINAN</name>
<evidence type="ECO:0000256" key="1">
    <source>
        <dbReference type="ARBA" id="ARBA00004477"/>
    </source>
</evidence>
<comment type="subcellular location">
    <subcellularLocation>
        <location evidence="1 10">Endoplasmic reticulum membrane</location>
        <topology evidence="1 10">Multi-pass membrane protein</topology>
    </subcellularLocation>
</comment>
<keyword evidence="8 10" id="KW-1133">Transmembrane helix</keyword>
<feature type="transmembrane region" description="Helical" evidence="10">
    <location>
        <begin position="373"/>
        <end position="406"/>
    </location>
</feature>
<gene>
    <name evidence="12" type="primary">LOC106154380</name>
</gene>
<feature type="transmembrane region" description="Helical" evidence="10">
    <location>
        <begin position="340"/>
        <end position="366"/>
    </location>
</feature>
<keyword evidence="5 10" id="KW-0808">Transferase</keyword>
<proteinExistence type="inferred from homology"/>
<dbReference type="AlphaFoldDB" id="A0A1S3HDQ2"/>
<evidence type="ECO:0000256" key="2">
    <source>
        <dbReference type="ARBA" id="ARBA00004922"/>
    </source>
</evidence>